<evidence type="ECO:0000256" key="9">
    <source>
        <dbReference type="PROSITE-ProRule" id="PRU01122"/>
    </source>
</evidence>
<keyword evidence="7 10" id="KW-0067">ATP-binding</keyword>
<feature type="region of interest" description="Disordered" evidence="12">
    <location>
        <begin position="73"/>
        <end position="97"/>
    </location>
</feature>
<dbReference type="InterPro" id="IPR027417">
    <property type="entry name" value="P-loop_NTPase"/>
</dbReference>
<protein>
    <recommendedName>
        <fullName evidence="11">Lon protease homolog</fullName>
        <ecNumber evidence="11">3.4.21.-</ecNumber>
    </recommendedName>
</protein>
<evidence type="ECO:0000256" key="11">
    <source>
        <dbReference type="RuleBase" id="RU000592"/>
    </source>
</evidence>
<evidence type="ECO:0000259" key="13">
    <source>
        <dbReference type="PROSITE" id="PS51786"/>
    </source>
</evidence>
<keyword evidence="6 9" id="KW-0720">Serine protease</keyword>
<comment type="similarity">
    <text evidence="9 10">Belongs to the peptidase S16 family.</text>
</comment>
<evidence type="ECO:0000256" key="7">
    <source>
        <dbReference type="ARBA" id="ARBA00022840"/>
    </source>
</evidence>
<dbReference type="GO" id="GO:0043565">
    <property type="term" value="F:sequence-specific DNA binding"/>
    <property type="evidence" value="ECO:0007669"/>
    <property type="project" value="InterPro"/>
</dbReference>
<keyword evidence="5 9" id="KW-0378">Hydrolase</keyword>
<dbReference type="InterPro" id="IPR008268">
    <property type="entry name" value="Peptidase_S16_AS"/>
</dbReference>
<dbReference type="InterPro" id="IPR054594">
    <property type="entry name" value="Lon_lid"/>
</dbReference>
<feature type="compositionally biased region" description="Gly residues" evidence="12">
    <location>
        <begin position="947"/>
        <end position="957"/>
    </location>
</feature>
<dbReference type="AlphaFoldDB" id="A0A2R5GJ38"/>
<dbReference type="InterPro" id="IPR015947">
    <property type="entry name" value="PUA-like_sf"/>
</dbReference>
<dbReference type="PANTHER" id="PTHR10046">
    <property type="entry name" value="ATP DEPENDENT LON PROTEASE FAMILY MEMBER"/>
    <property type="match status" value="1"/>
</dbReference>
<sequence length="998" mass="108482">MKANTTSMPAHKPTQLPLLTIRRRVLVPGVLLRLQIGRPNSVRLVESIWDSSTRSFKKGALLAVSTVKTESDAASSSSGASAKKAIGDKNNNKDAGAGAEPLEVVDMPGASEDGPTSCYKAGTVARVLQLSKINGKDSSNFQFTLLVEGLSRMSVEEIVRTEPYTVAKIAWKADIGSVNDTEVRALAINVREIAQDLLELQRKRNSPLGKKTKEVIDNLDRASPGRLADLLAANLDASVEEKQHVLAEQELAPRLRRTLELLNRQVEVFRMSDKIQNEVEGKLKNTQREYYLRQQLRAINEELGQMNGKGGAGSEQDEIEALEENLAGIKLPEEPRQVADRELQRLKQMQPSQPEYAVIRSYLELMAELPWGKVSKDNLDIGHARAQLDADHHALERVKNRIIEFLAVRSLKNDMKGPILCLAGPPGVGKTSLGKSVAESLGRQFRRLALGGVRDEAEIRGHRRTYIGALPGNIITTLKKAGTENPVILLDEIDKLGRDVRGDPASALLEVLDPEQNDKFVDHYLNVPYDLSKVLFIATANRLDTIPGPLLDRMEVIELPGYTQAEKHEIAIQHLIPKQMERHGIAKDHIEFTPSAVDKVIDSYTREAGVRSLDREIAALCRHAAVKVAQSRDRRRSHSLSFDEEEGAATAAAETTAAAATKSANPQDEDADGTSTTANAGADDEEEQLLPLLLESDFKMILITPAVVEEVLGPAKYESEIAQRMAIPGVSTGLAWTQVGGEILFIESWLHRGSGRVQLTGRLGETMSESVRAALSFVRGNLHELGLDHLKDCDVDLQTAISKADLHVHFPAGGVPKDGPSAGVAVTASILSALSGRCVRADTACTGEITLRGLVLPVGGIKEKVIAAHRAGLKRVVLPKRNEKDVVEIPDEVRKGLEIVFVDNIVSAMAQLFEPSGKLPVPRWLLEIAEETARVERVKNAREDSSGGNGGGSGGAGGHKDTRIPPSAHNSGDKPGQPTSQWSQVRRDLCGPVLESNL</sequence>
<keyword evidence="8" id="KW-0346">Stress response</keyword>
<evidence type="ECO:0000256" key="2">
    <source>
        <dbReference type="ARBA" id="ARBA00022490"/>
    </source>
</evidence>
<dbReference type="GO" id="GO:0005524">
    <property type="term" value="F:ATP binding"/>
    <property type="evidence" value="ECO:0007669"/>
    <property type="project" value="UniProtKB-KW"/>
</dbReference>
<feature type="domain" description="Lon proteolytic" evidence="13">
    <location>
        <begin position="725"/>
        <end position="915"/>
    </location>
</feature>
<feature type="compositionally biased region" description="Low complexity" evidence="12">
    <location>
        <begin position="73"/>
        <end position="84"/>
    </location>
</feature>
<feature type="active site" evidence="9">
    <location>
        <position position="864"/>
    </location>
</feature>
<dbReference type="InterPro" id="IPR020568">
    <property type="entry name" value="Ribosomal_Su5_D2-typ_SF"/>
</dbReference>
<dbReference type="InterPro" id="IPR014721">
    <property type="entry name" value="Ribsml_uS5_D2-typ_fold_subgr"/>
</dbReference>
<dbReference type="FunCoup" id="A0A2R5GJ38">
    <property type="interactions" value="120"/>
</dbReference>
<dbReference type="FunFam" id="3.40.50.300:FF:000382">
    <property type="entry name" value="Lon protease homolog 2, peroxisomal"/>
    <property type="match status" value="1"/>
</dbReference>
<dbReference type="Gene3D" id="1.10.8.60">
    <property type="match status" value="1"/>
</dbReference>
<dbReference type="SUPFAM" id="SSF54211">
    <property type="entry name" value="Ribosomal protein S5 domain 2-like"/>
    <property type="match status" value="1"/>
</dbReference>
<evidence type="ECO:0000256" key="4">
    <source>
        <dbReference type="ARBA" id="ARBA00022741"/>
    </source>
</evidence>
<evidence type="ECO:0000256" key="8">
    <source>
        <dbReference type="ARBA" id="ARBA00023016"/>
    </source>
</evidence>
<dbReference type="Gene3D" id="2.30.130.40">
    <property type="entry name" value="LON domain-like"/>
    <property type="match status" value="1"/>
</dbReference>
<dbReference type="EMBL" id="BEYU01000084">
    <property type="protein sequence ID" value="GBG30900.1"/>
    <property type="molecule type" value="Genomic_DNA"/>
</dbReference>
<evidence type="ECO:0000256" key="6">
    <source>
        <dbReference type="ARBA" id="ARBA00022825"/>
    </source>
</evidence>
<evidence type="ECO:0000313" key="16">
    <source>
        <dbReference type="Proteomes" id="UP000241890"/>
    </source>
</evidence>
<dbReference type="InterPro" id="IPR003959">
    <property type="entry name" value="ATPase_AAA_core"/>
</dbReference>
<dbReference type="PROSITE" id="PS51787">
    <property type="entry name" value="LON_N"/>
    <property type="match status" value="1"/>
</dbReference>
<accession>A0A2R5GJ38</accession>
<evidence type="ECO:0000259" key="14">
    <source>
        <dbReference type="PROSITE" id="PS51787"/>
    </source>
</evidence>
<comment type="subcellular location">
    <subcellularLocation>
        <location evidence="1">Cytoplasm</location>
    </subcellularLocation>
</comment>
<keyword evidence="16" id="KW-1185">Reference proteome</keyword>
<feature type="active site" evidence="9">
    <location>
        <position position="821"/>
    </location>
</feature>
<evidence type="ECO:0000256" key="10">
    <source>
        <dbReference type="RuleBase" id="RU000591"/>
    </source>
</evidence>
<dbReference type="GO" id="GO:0004252">
    <property type="term" value="F:serine-type endopeptidase activity"/>
    <property type="evidence" value="ECO:0007669"/>
    <property type="project" value="UniProtKB-UniRule"/>
</dbReference>
<evidence type="ECO:0000313" key="15">
    <source>
        <dbReference type="EMBL" id="GBG30900.1"/>
    </source>
</evidence>
<name>A0A2R5GJ38_9STRA</name>
<dbReference type="Gene3D" id="1.20.58.1480">
    <property type="match status" value="1"/>
</dbReference>
<evidence type="ECO:0000256" key="3">
    <source>
        <dbReference type="ARBA" id="ARBA00022670"/>
    </source>
</evidence>
<dbReference type="InterPro" id="IPR008269">
    <property type="entry name" value="Lon_proteolytic"/>
</dbReference>
<dbReference type="Pfam" id="PF02190">
    <property type="entry name" value="LON_substr_bdg"/>
    <property type="match status" value="1"/>
</dbReference>
<dbReference type="InterPro" id="IPR003111">
    <property type="entry name" value="Lon_prtase_N"/>
</dbReference>
<dbReference type="GO" id="GO:0030163">
    <property type="term" value="P:protein catabolic process"/>
    <property type="evidence" value="ECO:0007669"/>
    <property type="project" value="InterPro"/>
</dbReference>
<dbReference type="Proteomes" id="UP000241890">
    <property type="component" value="Unassembled WGS sequence"/>
</dbReference>
<feature type="region of interest" description="Disordered" evidence="12">
    <location>
        <begin position="937"/>
        <end position="998"/>
    </location>
</feature>
<dbReference type="Pfam" id="PF00004">
    <property type="entry name" value="AAA"/>
    <property type="match status" value="1"/>
</dbReference>
<evidence type="ECO:0000256" key="12">
    <source>
        <dbReference type="SAM" id="MobiDB-lite"/>
    </source>
</evidence>
<dbReference type="InParanoid" id="A0A2R5GJ38"/>
<dbReference type="PROSITE" id="PS01046">
    <property type="entry name" value="LON_SER"/>
    <property type="match status" value="1"/>
</dbReference>
<dbReference type="OrthoDB" id="204605at2759"/>
<comment type="caution">
    <text evidence="15">The sequence shown here is derived from an EMBL/GenBank/DDBJ whole genome shotgun (WGS) entry which is preliminary data.</text>
</comment>
<dbReference type="NCBIfam" id="TIGR00763">
    <property type="entry name" value="lon"/>
    <property type="match status" value="1"/>
</dbReference>
<dbReference type="InterPro" id="IPR027065">
    <property type="entry name" value="Lon_Prtase"/>
</dbReference>
<keyword evidence="4 10" id="KW-0547">Nucleotide-binding</keyword>
<proteinExistence type="inferred from homology"/>
<evidence type="ECO:0000256" key="5">
    <source>
        <dbReference type="ARBA" id="ARBA00022801"/>
    </source>
</evidence>
<keyword evidence="3 9" id="KW-0645">Protease</keyword>
<dbReference type="InterPro" id="IPR027543">
    <property type="entry name" value="Lon_bac"/>
</dbReference>
<dbReference type="GO" id="GO:0005737">
    <property type="term" value="C:cytoplasm"/>
    <property type="evidence" value="ECO:0007669"/>
    <property type="project" value="UniProtKB-SubCell"/>
</dbReference>
<dbReference type="SMART" id="SM00382">
    <property type="entry name" value="AAA"/>
    <property type="match status" value="1"/>
</dbReference>
<dbReference type="PROSITE" id="PS51786">
    <property type="entry name" value="LON_PROTEOLYTIC"/>
    <property type="match status" value="1"/>
</dbReference>
<gene>
    <name evidence="15" type="ORF">FCC1311_071212</name>
</gene>
<dbReference type="Pfam" id="PF22667">
    <property type="entry name" value="Lon_lid"/>
    <property type="match status" value="1"/>
</dbReference>
<dbReference type="Pfam" id="PF05362">
    <property type="entry name" value="Lon_C"/>
    <property type="match status" value="1"/>
</dbReference>
<dbReference type="EC" id="3.4.21.-" evidence="11"/>
<dbReference type="InterPro" id="IPR003593">
    <property type="entry name" value="AAA+_ATPase"/>
</dbReference>
<dbReference type="PRINTS" id="PR00830">
    <property type="entry name" value="ENDOLAPTASE"/>
</dbReference>
<feature type="compositionally biased region" description="Low complexity" evidence="12">
    <location>
        <begin position="648"/>
        <end position="661"/>
    </location>
</feature>
<dbReference type="SMART" id="SM00464">
    <property type="entry name" value="LON"/>
    <property type="match status" value="1"/>
</dbReference>
<dbReference type="Gene3D" id="3.30.230.10">
    <property type="match status" value="1"/>
</dbReference>
<dbReference type="Gene3D" id="3.40.50.300">
    <property type="entry name" value="P-loop containing nucleotide triphosphate hydrolases"/>
    <property type="match status" value="1"/>
</dbReference>
<dbReference type="GO" id="GO:0004176">
    <property type="term" value="F:ATP-dependent peptidase activity"/>
    <property type="evidence" value="ECO:0007669"/>
    <property type="project" value="UniProtKB-UniRule"/>
</dbReference>
<dbReference type="InterPro" id="IPR046336">
    <property type="entry name" value="Lon_prtase_N_sf"/>
</dbReference>
<dbReference type="GO" id="GO:0006508">
    <property type="term" value="P:proteolysis"/>
    <property type="evidence" value="ECO:0007669"/>
    <property type="project" value="UniProtKB-KW"/>
</dbReference>
<dbReference type="SUPFAM" id="SSF52540">
    <property type="entry name" value="P-loop containing nucleoside triphosphate hydrolases"/>
    <property type="match status" value="1"/>
</dbReference>
<dbReference type="InterPro" id="IPR004815">
    <property type="entry name" value="Lon_bac/euk-typ"/>
</dbReference>
<dbReference type="CDD" id="cd19500">
    <property type="entry name" value="RecA-like_Lon"/>
    <property type="match status" value="1"/>
</dbReference>
<feature type="region of interest" description="Disordered" evidence="12">
    <location>
        <begin position="633"/>
        <end position="684"/>
    </location>
</feature>
<dbReference type="HAMAP" id="MF_01973">
    <property type="entry name" value="lon_bact"/>
    <property type="match status" value="1"/>
</dbReference>
<dbReference type="Gene3D" id="1.20.5.5270">
    <property type="match status" value="1"/>
</dbReference>
<organism evidence="15 16">
    <name type="scientific">Hondaea fermentalgiana</name>
    <dbReference type="NCBI Taxonomy" id="2315210"/>
    <lineage>
        <taxon>Eukaryota</taxon>
        <taxon>Sar</taxon>
        <taxon>Stramenopiles</taxon>
        <taxon>Bigyra</taxon>
        <taxon>Labyrinthulomycetes</taxon>
        <taxon>Thraustochytrida</taxon>
        <taxon>Thraustochytriidae</taxon>
        <taxon>Hondaea</taxon>
    </lineage>
</organism>
<evidence type="ECO:0000256" key="1">
    <source>
        <dbReference type="ARBA" id="ARBA00004496"/>
    </source>
</evidence>
<feature type="domain" description="Lon N-terminal" evidence="14">
    <location>
        <begin position="16"/>
        <end position="266"/>
    </location>
</feature>
<dbReference type="SUPFAM" id="SSF88697">
    <property type="entry name" value="PUA domain-like"/>
    <property type="match status" value="1"/>
</dbReference>
<dbReference type="FunFam" id="1.20.5.5270:FF:000002">
    <property type="entry name" value="Lon protease homolog"/>
    <property type="match status" value="1"/>
</dbReference>
<reference evidence="15 16" key="1">
    <citation type="submission" date="2017-12" db="EMBL/GenBank/DDBJ databases">
        <title>Sequencing, de novo assembly and annotation of complete genome of a new Thraustochytrid species, strain FCC1311.</title>
        <authorList>
            <person name="Sedici K."/>
            <person name="Godart F."/>
            <person name="Aiese Cigliano R."/>
            <person name="Sanseverino W."/>
            <person name="Barakat M."/>
            <person name="Ortet P."/>
            <person name="Marechal E."/>
            <person name="Cagnac O."/>
            <person name="Amato A."/>
        </authorList>
    </citation>
    <scope>NUCLEOTIDE SEQUENCE [LARGE SCALE GENOMIC DNA]</scope>
</reference>
<dbReference type="GO" id="GO:0016887">
    <property type="term" value="F:ATP hydrolysis activity"/>
    <property type="evidence" value="ECO:0007669"/>
    <property type="project" value="InterPro"/>
</dbReference>
<keyword evidence="2" id="KW-0963">Cytoplasm</keyword>